<evidence type="ECO:0000313" key="2">
    <source>
        <dbReference type="EMBL" id="MFC4651615.1"/>
    </source>
</evidence>
<dbReference type="Proteomes" id="UP001595987">
    <property type="component" value="Unassembled WGS sequence"/>
</dbReference>
<evidence type="ECO:0000256" key="1">
    <source>
        <dbReference type="SAM" id="MobiDB-lite"/>
    </source>
</evidence>
<feature type="compositionally biased region" description="Basic and acidic residues" evidence="1">
    <location>
        <begin position="70"/>
        <end position="79"/>
    </location>
</feature>
<dbReference type="RefSeq" id="WP_213534089.1">
    <property type="nucleotide sequence ID" value="NZ_BOVQ01000003.1"/>
</dbReference>
<name>A0ABV9JAB4_9LACT</name>
<organism evidence="2 3">
    <name type="scientific">Lactococcus nasutitermitis</name>
    <dbReference type="NCBI Taxonomy" id="1652957"/>
    <lineage>
        <taxon>Bacteria</taxon>
        <taxon>Bacillati</taxon>
        <taxon>Bacillota</taxon>
        <taxon>Bacilli</taxon>
        <taxon>Lactobacillales</taxon>
        <taxon>Streptococcaceae</taxon>
        <taxon>Lactococcus</taxon>
    </lineage>
</organism>
<reference evidence="3" key="1">
    <citation type="journal article" date="2019" name="Int. J. Syst. Evol. Microbiol.">
        <title>The Global Catalogue of Microorganisms (GCM) 10K type strain sequencing project: providing services to taxonomists for standard genome sequencing and annotation.</title>
        <authorList>
            <consortium name="The Broad Institute Genomics Platform"/>
            <consortium name="The Broad Institute Genome Sequencing Center for Infectious Disease"/>
            <person name="Wu L."/>
            <person name="Ma J."/>
        </authorList>
    </citation>
    <scope>NUCLEOTIDE SEQUENCE [LARGE SCALE GENOMIC DNA]</scope>
    <source>
        <strain evidence="3">CCUG 63287</strain>
    </source>
</reference>
<protein>
    <submittedName>
        <fullName evidence="2">Uncharacterized protein</fullName>
    </submittedName>
</protein>
<keyword evidence="3" id="KW-1185">Reference proteome</keyword>
<comment type="caution">
    <text evidence="2">The sequence shown here is derived from an EMBL/GenBank/DDBJ whole genome shotgun (WGS) entry which is preliminary data.</text>
</comment>
<dbReference type="EMBL" id="JBHSGD010000001">
    <property type="protein sequence ID" value="MFC4651615.1"/>
    <property type="molecule type" value="Genomic_DNA"/>
</dbReference>
<gene>
    <name evidence="2" type="ORF">ACFO26_01655</name>
</gene>
<proteinExistence type="predicted"/>
<feature type="region of interest" description="Disordered" evidence="1">
    <location>
        <begin position="60"/>
        <end position="101"/>
    </location>
</feature>
<evidence type="ECO:0000313" key="3">
    <source>
        <dbReference type="Proteomes" id="UP001595987"/>
    </source>
</evidence>
<accession>A0ABV9JAB4</accession>
<feature type="compositionally biased region" description="Polar residues" evidence="1">
    <location>
        <begin position="60"/>
        <end position="69"/>
    </location>
</feature>
<sequence>MRKRLTISLEEEVMDSFSSILTKEGMTIQTFLELIANKTVNTGESPLTLGWNSAIFTPNTENKLQNQEMKPSEKAENQTKTKKKSAISTSKMTEKHEEEVVNIENNITNPFAGLAK</sequence>